<keyword evidence="2" id="KW-0560">Oxidoreductase</keyword>
<dbReference type="EMBL" id="FO704550">
    <property type="protein sequence ID" value="CDG18382.1"/>
    <property type="molecule type" value="Genomic_DNA"/>
</dbReference>
<evidence type="ECO:0000313" key="5">
    <source>
        <dbReference type="Proteomes" id="UP000032721"/>
    </source>
</evidence>
<dbReference type="InterPro" id="IPR002347">
    <property type="entry name" value="SDR_fam"/>
</dbReference>
<dbReference type="PRINTS" id="PR00081">
    <property type="entry name" value="GDHRDH"/>
</dbReference>
<reference evidence="4 6" key="2">
    <citation type="submission" date="2019-07" db="EMBL/GenBank/DDBJ databases">
        <title>Genomic Encyclopedia of Type Strains, Phase I: the one thousand microbial genomes (KMG-I) project.</title>
        <authorList>
            <person name="Kyrpides N."/>
        </authorList>
    </citation>
    <scope>NUCLEOTIDE SEQUENCE [LARGE SCALE GENOMIC DNA]</scope>
    <source>
        <strain evidence="4 6">DSM 17909</strain>
    </source>
</reference>
<organism evidence="3 5">
    <name type="scientific">Xenorhabdus doucetiae</name>
    <dbReference type="NCBI Taxonomy" id="351671"/>
    <lineage>
        <taxon>Bacteria</taxon>
        <taxon>Pseudomonadati</taxon>
        <taxon>Pseudomonadota</taxon>
        <taxon>Gammaproteobacteria</taxon>
        <taxon>Enterobacterales</taxon>
        <taxon>Morganellaceae</taxon>
        <taxon>Xenorhabdus</taxon>
    </lineage>
</organism>
<dbReference type="GO" id="GO:0006633">
    <property type="term" value="P:fatty acid biosynthetic process"/>
    <property type="evidence" value="ECO:0007669"/>
    <property type="project" value="TreeGrafter"/>
</dbReference>
<evidence type="ECO:0000256" key="2">
    <source>
        <dbReference type="ARBA" id="ARBA00023002"/>
    </source>
</evidence>
<dbReference type="PANTHER" id="PTHR42760:SF133">
    <property type="entry name" value="3-OXOACYL-[ACYL-CARRIER-PROTEIN] REDUCTASE"/>
    <property type="match status" value="1"/>
</dbReference>
<dbReference type="STRING" id="351671.XDD1_2683"/>
<dbReference type="SUPFAM" id="SSF51735">
    <property type="entry name" value="NAD(P)-binding Rossmann-fold domains"/>
    <property type="match status" value="1"/>
</dbReference>
<evidence type="ECO:0000313" key="6">
    <source>
        <dbReference type="Proteomes" id="UP000324170"/>
    </source>
</evidence>
<dbReference type="HOGENOM" id="CLU_010194_1_3_6"/>
<protein>
    <submittedName>
        <fullName evidence="4">3-oxoacyl-[acyl-carrier protein] reductase</fullName>
    </submittedName>
    <submittedName>
        <fullName evidence="3">Short-chain dehydrogenase/reductase SDR</fullName>
    </submittedName>
</protein>
<evidence type="ECO:0000256" key="1">
    <source>
        <dbReference type="ARBA" id="ARBA00006484"/>
    </source>
</evidence>
<reference evidence="3 5" key="1">
    <citation type="submission" date="2013-07" db="EMBL/GenBank/DDBJ databases">
        <authorList>
            <person name="Genoscope - CEA"/>
        </authorList>
    </citation>
    <scope>NUCLEOTIDE SEQUENCE [LARGE SCALE GENOMIC DNA]</scope>
    <source>
        <strain evidence="3">FRM16</strain>
        <strain evidence="5">FRM16 / DSM 17909</strain>
    </source>
</reference>
<dbReference type="InterPro" id="IPR036291">
    <property type="entry name" value="NAD(P)-bd_dom_sf"/>
</dbReference>
<comment type="similarity">
    <text evidence="1">Belongs to the short-chain dehydrogenases/reductases (SDR) family.</text>
</comment>
<dbReference type="KEGG" id="xdo:XDD1_2683"/>
<accession>A0A068QTP8</accession>
<dbReference type="Proteomes" id="UP000032721">
    <property type="component" value="Chromosome"/>
</dbReference>
<dbReference type="PANTHER" id="PTHR42760">
    <property type="entry name" value="SHORT-CHAIN DEHYDROGENASES/REDUCTASES FAMILY MEMBER"/>
    <property type="match status" value="1"/>
</dbReference>
<keyword evidence="6" id="KW-1185">Reference proteome</keyword>
<dbReference type="AlphaFoldDB" id="A0A068QTP8"/>
<dbReference type="PROSITE" id="PS51257">
    <property type="entry name" value="PROKAR_LIPOPROTEIN"/>
    <property type="match status" value="1"/>
</dbReference>
<dbReference type="EMBL" id="VNHN01000045">
    <property type="protein sequence ID" value="TYP02234.1"/>
    <property type="molecule type" value="Genomic_DNA"/>
</dbReference>
<dbReference type="GO" id="GO:0048038">
    <property type="term" value="F:quinone binding"/>
    <property type="evidence" value="ECO:0007669"/>
    <property type="project" value="TreeGrafter"/>
</dbReference>
<gene>
    <name evidence="4" type="ORF">LY16_02542</name>
    <name evidence="3" type="ORF">XDD1_2683</name>
</gene>
<dbReference type="Proteomes" id="UP000324170">
    <property type="component" value="Unassembled WGS sequence"/>
</dbReference>
<evidence type="ECO:0000313" key="3">
    <source>
        <dbReference type="EMBL" id="CDG18382.1"/>
    </source>
</evidence>
<dbReference type="GO" id="GO:0016616">
    <property type="term" value="F:oxidoreductase activity, acting on the CH-OH group of donors, NAD or NADP as acceptor"/>
    <property type="evidence" value="ECO:0007669"/>
    <property type="project" value="TreeGrafter"/>
</dbReference>
<name>A0A068QTP8_9GAMM</name>
<dbReference type="Gene3D" id="3.40.50.720">
    <property type="entry name" value="NAD(P)-binding Rossmann-like Domain"/>
    <property type="match status" value="1"/>
</dbReference>
<dbReference type="RefSeq" id="WP_045971580.1">
    <property type="nucleotide sequence ID" value="NZ_CAWMED010000001.1"/>
</dbReference>
<dbReference type="OrthoDB" id="7301144at2"/>
<dbReference type="CDD" id="cd05233">
    <property type="entry name" value="SDR_c"/>
    <property type="match status" value="1"/>
</dbReference>
<sequence length="232" mass="25670">MRKPVTLITGTRKGIGKYLAEHYVAQGHIVVGCSRSDVDWQLAGYHHFLADVIDEQAVKALFKYIRQEFGVLDNLINNAGIASMNHLMLTPLSTINNIFNTNVAGTFLFCREAAKTMAKNRYGRIVNFTTVATPLKLEGEAIYAASKAAVYSLTEVLARELAEFNITVNAVGPTPIDTDLIRSVPQDKMDRLIARQAITRKGVLRDVSNVTDFFLQKESDFITGQNIYLGGV</sequence>
<evidence type="ECO:0000313" key="4">
    <source>
        <dbReference type="EMBL" id="TYP02234.1"/>
    </source>
</evidence>
<proteinExistence type="inferred from homology"/>
<dbReference type="PRINTS" id="PR00080">
    <property type="entry name" value="SDRFAMILY"/>
</dbReference>
<dbReference type="Pfam" id="PF13561">
    <property type="entry name" value="adh_short_C2"/>
    <property type="match status" value="1"/>
</dbReference>